<dbReference type="Proteomes" id="UP000266906">
    <property type="component" value="Unassembled WGS sequence"/>
</dbReference>
<evidence type="ECO:0000256" key="3">
    <source>
        <dbReference type="ARBA" id="ARBA00023295"/>
    </source>
</evidence>
<feature type="compositionally biased region" description="Gly residues" evidence="4">
    <location>
        <begin position="22"/>
        <end position="39"/>
    </location>
</feature>
<evidence type="ECO:0000256" key="1">
    <source>
        <dbReference type="ARBA" id="ARBA00005336"/>
    </source>
</evidence>
<feature type="compositionally biased region" description="Pro residues" evidence="4">
    <location>
        <begin position="48"/>
        <end position="80"/>
    </location>
</feature>
<dbReference type="GO" id="GO:0009254">
    <property type="term" value="P:peptidoglycan turnover"/>
    <property type="evidence" value="ECO:0007669"/>
    <property type="project" value="TreeGrafter"/>
</dbReference>
<feature type="region of interest" description="Disordered" evidence="4">
    <location>
        <begin position="22"/>
        <end position="89"/>
    </location>
</feature>
<proteinExistence type="inferred from homology"/>
<feature type="domain" description="Glycoside hydrolase family 3 N-terminal" evidence="6">
    <location>
        <begin position="111"/>
        <end position="413"/>
    </location>
</feature>
<evidence type="ECO:0000259" key="6">
    <source>
        <dbReference type="Pfam" id="PF00933"/>
    </source>
</evidence>
<keyword evidence="5" id="KW-0732">Signal</keyword>
<sequence length="420" mass="42444">MLRSVRSLGVLTLGLALLTGCGSSGSGSGGSSPSGGAGTTTGSTGPSSPGPSPTPSPTPTPSPSPTPTPTPTPTPEPSTPAPTTGPGDARLVGQRIVYSYPGTTVPDTLLQRVREGRVAGVIFFAENVGSGGTALRTAVARLREAEQQSPGRRPLLLMTDQEGGLVRRVPGGPEQSAKDVGRAADPLAAAARTGGEAATALTDQGLNLNLAPVLDVYRTPGDFADSAQRSYSTDPATVGRLGSAFVKAQQDAGVAATAKHFPGLGSAPAGANTDEEPVTLGLPLDQLRSTDERPYRDAIAAGVKLVMLSWAVYPALDPGTPAGMSGTIVRDELRSRLHYDGVTITDALEAKALDPVGGTDRRAMAVAQAGVDLLLCSGRDVAQGDSAAAALAAGLASGELDRNDFTASANRVDALRGTLR</sequence>
<protein>
    <submittedName>
        <fullName evidence="7">Beta-N-acetylhexosaminidase</fullName>
    </submittedName>
</protein>
<dbReference type="EMBL" id="RKQG01000001">
    <property type="protein sequence ID" value="RPE32101.1"/>
    <property type="molecule type" value="Genomic_DNA"/>
</dbReference>
<comment type="similarity">
    <text evidence="1">Belongs to the glycosyl hydrolase 3 family.</text>
</comment>
<keyword evidence="3" id="KW-0326">Glycosidase</keyword>
<dbReference type="InterPro" id="IPR017853">
    <property type="entry name" value="GH"/>
</dbReference>
<dbReference type="PANTHER" id="PTHR30480">
    <property type="entry name" value="BETA-HEXOSAMINIDASE-RELATED"/>
    <property type="match status" value="1"/>
</dbReference>
<feature type="signal peptide" evidence="5">
    <location>
        <begin position="1"/>
        <end position="26"/>
    </location>
</feature>
<dbReference type="InterPro" id="IPR050226">
    <property type="entry name" value="NagZ_Beta-hexosaminidase"/>
</dbReference>
<dbReference type="PANTHER" id="PTHR30480:SF14">
    <property type="entry name" value="HYDROLASE, PUTATIVE (AFU_ORTHOLOGUE AFUA_4G13770)-RELATED"/>
    <property type="match status" value="1"/>
</dbReference>
<dbReference type="AlphaFoldDB" id="A0A3N4RMR6"/>
<dbReference type="SUPFAM" id="SSF51445">
    <property type="entry name" value="(Trans)glycosidases"/>
    <property type="match status" value="1"/>
</dbReference>
<evidence type="ECO:0000256" key="5">
    <source>
        <dbReference type="SAM" id="SignalP"/>
    </source>
</evidence>
<dbReference type="InterPro" id="IPR036962">
    <property type="entry name" value="Glyco_hydro_3_N_sf"/>
</dbReference>
<dbReference type="Pfam" id="PF00933">
    <property type="entry name" value="Glyco_hydro_3"/>
    <property type="match status" value="1"/>
</dbReference>
<feature type="chain" id="PRO_5039576486" evidence="5">
    <location>
        <begin position="27"/>
        <end position="420"/>
    </location>
</feature>
<accession>A0A3N4RMR6</accession>
<keyword evidence="2" id="KW-0378">Hydrolase</keyword>
<dbReference type="PROSITE" id="PS51257">
    <property type="entry name" value="PROKAR_LIPOPROTEIN"/>
    <property type="match status" value="1"/>
</dbReference>
<dbReference type="GO" id="GO:0005975">
    <property type="term" value="P:carbohydrate metabolic process"/>
    <property type="evidence" value="ECO:0007669"/>
    <property type="project" value="InterPro"/>
</dbReference>
<evidence type="ECO:0000313" key="7">
    <source>
        <dbReference type="EMBL" id="RPE32101.1"/>
    </source>
</evidence>
<evidence type="ECO:0000313" key="8">
    <source>
        <dbReference type="Proteomes" id="UP000266906"/>
    </source>
</evidence>
<keyword evidence="8" id="KW-1185">Reference proteome</keyword>
<dbReference type="GO" id="GO:0004553">
    <property type="term" value="F:hydrolase activity, hydrolyzing O-glycosyl compounds"/>
    <property type="evidence" value="ECO:0007669"/>
    <property type="project" value="InterPro"/>
</dbReference>
<dbReference type="InterPro" id="IPR001764">
    <property type="entry name" value="Glyco_hydro_3_N"/>
</dbReference>
<organism evidence="7 8">
    <name type="scientific">Kitasatospora cineracea</name>
    <dbReference type="NCBI Taxonomy" id="88074"/>
    <lineage>
        <taxon>Bacteria</taxon>
        <taxon>Bacillati</taxon>
        <taxon>Actinomycetota</taxon>
        <taxon>Actinomycetes</taxon>
        <taxon>Kitasatosporales</taxon>
        <taxon>Streptomycetaceae</taxon>
        <taxon>Kitasatospora</taxon>
    </lineage>
</organism>
<comment type="caution">
    <text evidence="7">The sequence shown here is derived from an EMBL/GenBank/DDBJ whole genome shotgun (WGS) entry which is preliminary data.</text>
</comment>
<gene>
    <name evidence="7" type="ORF">EDD38_0346</name>
</gene>
<evidence type="ECO:0000256" key="2">
    <source>
        <dbReference type="ARBA" id="ARBA00022801"/>
    </source>
</evidence>
<evidence type="ECO:0000256" key="4">
    <source>
        <dbReference type="SAM" id="MobiDB-lite"/>
    </source>
</evidence>
<name>A0A3N4RMR6_9ACTN</name>
<reference evidence="7 8" key="1">
    <citation type="submission" date="2018-11" db="EMBL/GenBank/DDBJ databases">
        <title>Sequencing the genomes of 1000 actinobacteria strains.</title>
        <authorList>
            <person name="Klenk H.-P."/>
        </authorList>
    </citation>
    <scope>NUCLEOTIDE SEQUENCE [LARGE SCALE GENOMIC DNA]</scope>
    <source>
        <strain evidence="7 8">DSM 44781</strain>
    </source>
</reference>
<dbReference type="Gene3D" id="3.20.20.300">
    <property type="entry name" value="Glycoside hydrolase, family 3, N-terminal domain"/>
    <property type="match status" value="1"/>
</dbReference>